<dbReference type="PROSITE" id="PS50011">
    <property type="entry name" value="PROTEIN_KINASE_DOM"/>
    <property type="match status" value="1"/>
</dbReference>
<accession>A0ABR2JXT2</accession>
<evidence type="ECO:0000313" key="4">
    <source>
        <dbReference type="Proteomes" id="UP001470230"/>
    </source>
</evidence>
<dbReference type="EMBL" id="JAPFFF010000008">
    <property type="protein sequence ID" value="KAK8883672.1"/>
    <property type="molecule type" value="Genomic_DNA"/>
</dbReference>
<dbReference type="Pfam" id="PF00069">
    <property type="entry name" value="Pkinase"/>
    <property type="match status" value="1"/>
</dbReference>
<dbReference type="SUPFAM" id="SSF56112">
    <property type="entry name" value="Protein kinase-like (PK-like)"/>
    <property type="match status" value="1"/>
</dbReference>
<dbReference type="InterPro" id="IPR019734">
    <property type="entry name" value="TPR_rpt"/>
</dbReference>
<evidence type="ECO:0000259" key="2">
    <source>
        <dbReference type="PROSITE" id="PS50011"/>
    </source>
</evidence>
<name>A0ABR2JXT2_9EUKA</name>
<dbReference type="Pfam" id="PF08238">
    <property type="entry name" value="Sel1"/>
    <property type="match status" value="9"/>
</dbReference>
<dbReference type="InterPro" id="IPR050767">
    <property type="entry name" value="Sel1_AlgK"/>
</dbReference>
<dbReference type="SMART" id="SM00220">
    <property type="entry name" value="S_TKc"/>
    <property type="match status" value="1"/>
</dbReference>
<dbReference type="InterPro" id="IPR000719">
    <property type="entry name" value="Prot_kinase_dom"/>
</dbReference>
<sequence>MTSDNKLHIEKQISIDLIQDQNIKNVYSHFKTMLYYPIILDNSKFCNFFLDILKQFRLIVFKYLSKQINQEILKYVLNEDEIIKNSTNSVLICAEDHFLIIELPDEIDFTKILNETNASLINADNIQDQRFSSDDIKEFYKFFKGKTNFKGDKFVQNTFFTVSLFLIGRMFYPTIYFKDPSFFNYQSEQQEFKFKFNDLLSSKNVDEMTDFRIESLFTNKNIEKVSFNEFDEKEFIKLRHIHSKENEFYYMAIHIQTLHLFLIKKFIDIKNIDKYQKREMDYCKTYKSRFFIKCYGFLKEGQKTGGIVYEYMTNGNLDNYIKNSQNISYKYLLITMTRIVQGVDFIHSKGLIHRDLKPTNILLDHDNVPYISDFETIKRVDETNKSKDFGSISYLSPEQNYGFQLSFSTDIYSFGLIIYFLFEHDNLIKNVCFDGFNENLNTVKIYPKCSEKIESLFHKCVLSNQNDRIPIDEIKKLLFDEMLILYRNDDSFTKENNLDSITSNYLKINEVSQFLYEFLWILKQKENEANLNDYFLRKYASFLFSLKEIDENNSNIINNLGNIYYVAEKDYQKAMDYYLTAASFNNYEAINNLGVLYKFGKGVKKDFIEAKSYFDIAAEHNNSYSLYSIGYLYFNGYGVEKSYKNAKKYFKEAAKLKNIRAINSLGFYYEYEKKKYNKALGYYNKSLELNSTRALNDIAFLYYEGLGVDKDIRKAIYLFNLSMENGNANAIYNLAKMMKKGHGFEPDLSNAIKYFKKAADLGQMDALHHLGNLHFHGKGFPQSYQKAFECYLKSSYDNIPSSHFKLGLMYEKGLGVEINKFKVIQHYEIAGENGYYSAFLKLAHFYLDGKMFDVNVPKAIEYLKKCAETDGERFYLENNGYYNIRFNKAYYVANNDLGLVYITMFDKPELKLAEEYLRIAGQNEYPFGQNNWALFIELFLKNNEKLYQNRIKFYYSALDKRFALSFFNLGHLLEGEKDKIEEMIKYYKQASDNEDIPLMFHGKEIIDEQLQLSKSFIIFIADCKLVKYFLLLEKSELNQNEAHKYFEKMITKIKNNEMFSDIKDKYLELDFMSCEDEYPYSNENKEFLDSYKNNHFEKCVETNQNKVKCIYKNCDLLFDIINDNESNKKQFLEKTEEIIQIMEKTLYSPPYNILFGRFSANKKQKDFSNSSIINIGSIFYEGFGADLRDKL</sequence>
<reference evidence="3 4" key="1">
    <citation type="submission" date="2024-04" db="EMBL/GenBank/DDBJ databases">
        <title>Tritrichomonas musculus Genome.</title>
        <authorList>
            <person name="Alves-Ferreira E."/>
            <person name="Grigg M."/>
            <person name="Lorenzi H."/>
            <person name="Galac M."/>
        </authorList>
    </citation>
    <scope>NUCLEOTIDE SEQUENCE [LARGE SCALE GENOMIC DNA]</scope>
    <source>
        <strain evidence="3 4">EAF2021</strain>
    </source>
</reference>
<feature type="domain" description="Protein kinase" evidence="2">
    <location>
        <begin position="235"/>
        <end position="483"/>
    </location>
</feature>
<comment type="similarity">
    <text evidence="1">Belongs to the sel-1 family.</text>
</comment>
<dbReference type="SMART" id="SM00028">
    <property type="entry name" value="TPR"/>
    <property type="match status" value="4"/>
</dbReference>
<dbReference type="InterPro" id="IPR011009">
    <property type="entry name" value="Kinase-like_dom_sf"/>
</dbReference>
<organism evidence="3 4">
    <name type="scientific">Tritrichomonas musculus</name>
    <dbReference type="NCBI Taxonomy" id="1915356"/>
    <lineage>
        <taxon>Eukaryota</taxon>
        <taxon>Metamonada</taxon>
        <taxon>Parabasalia</taxon>
        <taxon>Tritrichomonadida</taxon>
        <taxon>Tritrichomonadidae</taxon>
        <taxon>Tritrichomonas</taxon>
    </lineage>
</organism>
<dbReference type="PANTHER" id="PTHR11102:SF160">
    <property type="entry name" value="ERAD-ASSOCIATED E3 UBIQUITIN-PROTEIN LIGASE COMPONENT HRD3"/>
    <property type="match status" value="1"/>
</dbReference>
<gene>
    <name evidence="3" type="ORF">M9Y10_042769</name>
</gene>
<dbReference type="InterPro" id="IPR006597">
    <property type="entry name" value="Sel1-like"/>
</dbReference>
<proteinExistence type="inferred from homology"/>
<dbReference type="SUPFAM" id="SSF81901">
    <property type="entry name" value="HCP-like"/>
    <property type="match status" value="3"/>
</dbReference>
<dbReference type="SMART" id="SM00671">
    <property type="entry name" value="SEL1"/>
    <property type="match status" value="9"/>
</dbReference>
<keyword evidence="4" id="KW-1185">Reference proteome</keyword>
<dbReference type="InterPro" id="IPR008271">
    <property type="entry name" value="Ser/Thr_kinase_AS"/>
</dbReference>
<dbReference type="InterPro" id="IPR011990">
    <property type="entry name" value="TPR-like_helical_dom_sf"/>
</dbReference>
<evidence type="ECO:0000256" key="1">
    <source>
        <dbReference type="ARBA" id="ARBA00038101"/>
    </source>
</evidence>
<evidence type="ECO:0000313" key="3">
    <source>
        <dbReference type="EMBL" id="KAK8883672.1"/>
    </source>
</evidence>
<dbReference type="Gene3D" id="1.25.40.10">
    <property type="entry name" value="Tetratricopeptide repeat domain"/>
    <property type="match status" value="2"/>
</dbReference>
<comment type="caution">
    <text evidence="3">The sequence shown here is derived from an EMBL/GenBank/DDBJ whole genome shotgun (WGS) entry which is preliminary data.</text>
</comment>
<protein>
    <recommendedName>
        <fullName evidence="2">Protein kinase domain-containing protein</fullName>
    </recommendedName>
</protein>
<dbReference type="PROSITE" id="PS00108">
    <property type="entry name" value="PROTEIN_KINASE_ST"/>
    <property type="match status" value="1"/>
</dbReference>
<dbReference type="Gene3D" id="1.10.510.10">
    <property type="entry name" value="Transferase(Phosphotransferase) domain 1"/>
    <property type="match status" value="1"/>
</dbReference>
<dbReference type="Proteomes" id="UP001470230">
    <property type="component" value="Unassembled WGS sequence"/>
</dbReference>
<dbReference type="PANTHER" id="PTHR11102">
    <property type="entry name" value="SEL-1-LIKE PROTEIN"/>
    <property type="match status" value="1"/>
</dbReference>